<dbReference type="Gene3D" id="3.30.2140.20">
    <property type="match status" value="1"/>
</dbReference>
<comment type="caution">
    <text evidence="2">The sequence shown here is derived from an EMBL/GenBank/DDBJ whole genome shotgun (WGS) entry which is preliminary data.</text>
</comment>
<dbReference type="GO" id="GO:0016407">
    <property type="term" value="F:acetyltransferase activity"/>
    <property type="evidence" value="ECO:0007669"/>
    <property type="project" value="InterPro"/>
</dbReference>
<dbReference type="Proteomes" id="UP000282028">
    <property type="component" value="Unassembled WGS sequence"/>
</dbReference>
<dbReference type="InterPro" id="IPR001447">
    <property type="entry name" value="Arylamine_N-AcTrfase"/>
</dbReference>
<keyword evidence="2" id="KW-0808">Transferase</keyword>
<sequence length="282" mass="32172">MHRLPDWALSYLQRLRLEQKSPDLSFLSELSRAHMQIFPYENVSKLHFSQGTNRKLVPSPEEYIANAIRYDYGGTCFANNGSLLALLRALGYQGHLVPLSDTHTAILVRGLLDHDEPVYVDMGAAAPIFEPVRFLTDSEQKASRFGIDSVRIVPDAVQPNRFRFKRMRRGELVSEKWNFDPSEARELHDLSESIERTYQPTATFMGCLRIQLFQLERKRGISLLNNSLYIMNEEGDEQKTLLSSIDELEAVVSEEFGLPRMPVREAVGILLQFGVDVFAPEP</sequence>
<keyword evidence="3" id="KW-1185">Reference proteome</keyword>
<name>A0A3M8C178_9BACL</name>
<dbReference type="OrthoDB" id="2845539at2"/>
<dbReference type="PANTHER" id="PTHR11786">
    <property type="entry name" value="N-HYDROXYARYLAMINE O-ACETYLTRANSFERASE"/>
    <property type="match status" value="1"/>
</dbReference>
<protein>
    <submittedName>
        <fullName evidence="2">Arylamine N-acetyltransferase</fullName>
    </submittedName>
</protein>
<dbReference type="EMBL" id="RHHR01000039">
    <property type="protein sequence ID" value="RNB69410.1"/>
    <property type="molecule type" value="Genomic_DNA"/>
</dbReference>
<dbReference type="InterPro" id="IPR053710">
    <property type="entry name" value="Arylamine_NAT_domain_sf"/>
</dbReference>
<dbReference type="PANTHER" id="PTHR11786:SF0">
    <property type="entry name" value="ARYLAMINE N-ACETYLTRANSFERASE 4-RELATED"/>
    <property type="match status" value="1"/>
</dbReference>
<dbReference type="AlphaFoldDB" id="A0A3M8C178"/>
<dbReference type="RefSeq" id="WP_122910585.1">
    <property type="nucleotide sequence ID" value="NZ_CBCSBE010000025.1"/>
</dbReference>
<dbReference type="Pfam" id="PF00797">
    <property type="entry name" value="Acetyltransf_2"/>
    <property type="match status" value="1"/>
</dbReference>
<dbReference type="InterPro" id="IPR038765">
    <property type="entry name" value="Papain-like_cys_pep_sf"/>
</dbReference>
<evidence type="ECO:0000313" key="2">
    <source>
        <dbReference type="EMBL" id="RNB69410.1"/>
    </source>
</evidence>
<dbReference type="SUPFAM" id="SSF54001">
    <property type="entry name" value="Cysteine proteinases"/>
    <property type="match status" value="1"/>
</dbReference>
<evidence type="ECO:0000313" key="3">
    <source>
        <dbReference type="Proteomes" id="UP000282028"/>
    </source>
</evidence>
<comment type="similarity">
    <text evidence="1">Belongs to the arylamine N-acetyltransferase family.</text>
</comment>
<proteinExistence type="inferred from homology"/>
<gene>
    <name evidence="2" type="ORF">EDM52_19345</name>
</gene>
<accession>A0A3M8C178</accession>
<organism evidence="2 3">
    <name type="scientific">Brevibacillus invocatus</name>
    <dbReference type="NCBI Taxonomy" id="173959"/>
    <lineage>
        <taxon>Bacteria</taxon>
        <taxon>Bacillati</taxon>
        <taxon>Bacillota</taxon>
        <taxon>Bacilli</taxon>
        <taxon>Bacillales</taxon>
        <taxon>Paenibacillaceae</taxon>
        <taxon>Brevibacillus</taxon>
    </lineage>
</organism>
<evidence type="ECO:0000256" key="1">
    <source>
        <dbReference type="ARBA" id="ARBA00006547"/>
    </source>
</evidence>
<reference evidence="2 3" key="1">
    <citation type="submission" date="2018-10" db="EMBL/GenBank/DDBJ databases">
        <title>Phylogenomics of Brevibacillus.</title>
        <authorList>
            <person name="Dunlap C."/>
        </authorList>
    </citation>
    <scope>NUCLEOTIDE SEQUENCE [LARGE SCALE GENOMIC DNA]</scope>
    <source>
        <strain evidence="2 3">JCM 12215</strain>
    </source>
</reference>